<dbReference type="PANTHER" id="PTHR17630">
    <property type="entry name" value="DIENELACTONE HYDROLASE"/>
    <property type="match status" value="1"/>
</dbReference>
<dbReference type="Pfam" id="PF01738">
    <property type="entry name" value="DLH"/>
    <property type="match status" value="1"/>
</dbReference>
<dbReference type="AlphaFoldDB" id="S3DTA4"/>
<proteinExistence type="predicted"/>
<keyword evidence="3" id="KW-1185">Reference proteome</keyword>
<keyword evidence="2" id="KW-0378">Hydrolase</keyword>
<dbReference type="eggNOG" id="KOG3043">
    <property type="taxonomic scope" value="Eukaryota"/>
</dbReference>
<dbReference type="Proteomes" id="UP000016922">
    <property type="component" value="Unassembled WGS sequence"/>
</dbReference>
<dbReference type="OMA" id="FLVYCPD"/>
<dbReference type="GeneID" id="19459876"/>
<dbReference type="InterPro" id="IPR002925">
    <property type="entry name" value="Dienelactn_hydro"/>
</dbReference>
<feature type="domain" description="Dienelactone hydrolase" evidence="1">
    <location>
        <begin position="27"/>
        <end position="290"/>
    </location>
</feature>
<sequence>MSCPDCFRGGVTTIHPTGTETTIHGVPTYVAQPDEAVTPKGIVVVITDAFGWKFANNRVLSDHLAKRGGFLVYCPDFMKGSALDPVAIGLMDKIIEPTSWFNTIVYKPIWVFQALVVAVPWKLKTKIPATHPGVISFFQALRTSPPPYPTDTLKVGAAGYCYGGKHAFLLAHDKPETRVVRHESQKESTKDLPLIDCAFSAHPSLLELPVDVDAVALPLSVVVGDKDAVLKAPEAQKTKDILEAKGVGSYEVKILQGAKHGFAIRPHPEDKEELEFAETAEVQAIEWFKRWFA</sequence>
<accession>S3DTA4</accession>
<dbReference type="RefSeq" id="XP_008083767.1">
    <property type="nucleotide sequence ID" value="XM_008085576.1"/>
</dbReference>
<evidence type="ECO:0000313" key="2">
    <source>
        <dbReference type="EMBL" id="EPE29658.1"/>
    </source>
</evidence>
<dbReference type="HOGENOM" id="CLU_054590_2_3_1"/>
<dbReference type="KEGG" id="glz:GLAREA_00818"/>
<organism evidence="2 3">
    <name type="scientific">Glarea lozoyensis (strain ATCC 20868 / MF5171)</name>
    <dbReference type="NCBI Taxonomy" id="1116229"/>
    <lineage>
        <taxon>Eukaryota</taxon>
        <taxon>Fungi</taxon>
        <taxon>Dikarya</taxon>
        <taxon>Ascomycota</taxon>
        <taxon>Pezizomycotina</taxon>
        <taxon>Leotiomycetes</taxon>
        <taxon>Helotiales</taxon>
        <taxon>Helotiaceae</taxon>
        <taxon>Glarea</taxon>
    </lineage>
</organism>
<dbReference type="GO" id="GO:0016787">
    <property type="term" value="F:hydrolase activity"/>
    <property type="evidence" value="ECO:0007669"/>
    <property type="project" value="UniProtKB-KW"/>
</dbReference>
<evidence type="ECO:0000313" key="3">
    <source>
        <dbReference type="Proteomes" id="UP000016922"/>
    </source>
</evidence>
<dbReference type="EMBL" id="KE145367">
    <property type="protein sequence ID" value="EPE29658.1"/>
    <property type="molecule type" value="Genomic_DNA"/>
</dbReference>
<protein>
    <submittedName>
        <fullName evidence="2">Alpha/beta-Hydrolase</fullName>
    </submittedName>
</protein>
<evidence type="ECO:0000259" key="1">
    <source>
        <dbReference type="Pfam" id="PF01738"/>
    </source>
</evidence>
<reference evidence="2 3" key="1">
    <citation type="journal article" date="2013" name="BMC Genomics">
        <title>Genomics-driven discovery of the pneumocandin biosynthetic gene cluster in the fungus Glarea lozoyensis.</title>
        <authorList>
            <person name="Chen L."/>
            <person name="Yue Q."/>
            <person name="Zhang X."/>
            <person name="Xiang M."/>
            <person name="Wang C."/>
            <person name="Li S."/>
            <person name="Che Y."/>
            <person name="Ortiz-Lopez F.J."/>
            <person name="Bills G.F."/>
            <person name="Liu X."/>
            <person name="An Z."/>
        </authorList>
    </citation>
    <scope>NUCLEOTIDE SEQUENCE [LARGE SCALE GENOMIC DNA]</scope>
    <source>
        <strain evidence="3">ATCC 20868 / MF5171</strain>
    </source>
</reference>
<dbReference type="Gene3D" id="3.40.50.1820">
    <property type="entry name" value="alpha/beta hydrolase"/>
    <property type="match status" value="1"/>
</dbReference>
<dbReference type="InterPro" id="IPR029058">
    <property type="entry name" value="AB_hydrolase_fold"/>
</dbReference>
<dbReference type="OrthoDB" id="17560at2759"/>
<name>S3DTA4_GLAL2</name>
<gene>
    <name evidence="2" type="ORF">GLAREA_00818</name>
</gene>
<dbReference type="PANTHER" id="PTHR17630:SF105">
    <property type="entry name" value="DIENELACTONE HYDROLASE FAMILY PROTEIN (AFU_ORTHOLOGUE AFUA_4G08790)"/>
    <property type="match status" value="1"/>
</dbReference>
<dbReference type="SUPFAM" id="SSF53474">
    <property type="entry name" value="alpha/beta-Hydrolases"/>
    <property type="match status" value="1"/>
</dbReference>